<evidence type="ECO:0000256" key="5">
    <source>
        <dbReference type="ARBA" id="ARBA00023054"/>
    </source>
</evidence>
<keyword evidence="4" id="KW-0132">Cell division</keyword>
<evidence type="ECO:0000256" key="6">
    <source>
        <dbReference type="ARBA" id="ARBA00023306"/>
    </source>
</evidence>
<evidence type="ECO:0000256" key="3">
    <source>
        <dbReference type="ARBA" id="ARBA00022490"/>
    </source>
</evidence>
<keyword evidence="3" id="KW-0963">Cytoplasm</keyword>
<dbReference type="InterPro" id="IPR019933">
    <property type="entry name" value="DivIVA_domain"/>
</dbReference>
<evidence type="ECO:0000256" key="1">
    <source>
        <dbReference type="ARBA" id="ARBA00004496"/>
    </source>
</evidence>
<comment type="caution">
    <text evidence="9">The sequence shown here is derived from an EMBL/GenBank/DDBJ whole genome shotgun (WGS) entry which is preliminary data.</text>
</comment>
<keyword evidence="6" id="KW-0131">Cell cycle</keyword>
<evidence type="ECO:0000256" key="8">
    <source>
        <dbReference type="SAM" id="MobiDB-lite"/>
    </source>
</evidence>
<evidence type="ECO:0000256" key="7">
    <source>
        <dbReference type="ARBA" id="ARBA00031737"/>
    </source>
</evidence>
<evidence type="ECO:0000313" key="9">
    <source>
        <dbReference type="EMBL" id="GIH14341.1"/>
    </source>
</evidence>
<reference evidence="9" key="1">
    <citation type="submission" date="2021-01" db="EMBL/GenBank/DDBJ databases">
        <title>Whole genome shotgun sequence of Rugosimonospora africana NBRC 104875.</title>
        <authorList>
            <person name="Komaki H."/>
            <person name="Tamura T."/>
        </authorList>
    </citation>
    <scope>NUCLEOTIDE SEQUENCE</scope>
    <source>
        <strain evidence="9">NBRC 104875</strain>
    </source>
</reference>
<dbReference type="NCBIfam" id="TIGR03544">
    <property type="entry name" value="DivI1A_domain"/>
    <property type="match status" value="1"/>
</dbReference>
<feature type="region of interest" description="Disordered" evidence="8">
    <location>
        <begin position="198"/>
        <end position="297"/>
    </location>
</feature>
<dbReference type="GO" id="GO:0005737">
    <property type="term" value="C:cytoplasm"/>
    <property type="evidence" value="ECO:0007669"/>
    <property type="project" value="UniProtKB-SubCell"/>
</dbReference>
<organism evidence="9 10">
    <name type="scientific">Rugosimonospora africana</name>
    <dbReference type="NCBI Taxonomy" id="556532"/>
    <lineage>
        <taxon>Bacteria</taxon>
        <taxon>Bacillati</taxon>
        <taxon>Actinomycetota</taxon>
        <taxon>Actinomycetes</taxon>
        <taxon>Micromonosporales</taxon>
        <taxon>Micromonosporaceae</taxon>
        <taxon>Rugosimonospora</taxon>
    </lineage>
</organism>
<dbReference type="EMBL" id="BONZ01000023">
    <property type="protein sequence ID" value="GIH14341.1"/>
    <property type="molecule type" value="Genomic_DNA"/>
</dbReference>
<comment type="subcellular location">
    <subcellularLocation>
        <location evidence="1">Cytoplasm</location>
    </subcellularLocation>
</comment>
<dbReference type="InterPro" id="IPR007793">
    <property type="entry name" value="DivIVA_fam"/>
</dbReference>
<dbReference type="Pfam" id="PF05103">
    <property type="entry name" value="DivIVA"/>
    <property type="match status" value="1"/>
</dbReference>
<accession>A0A8J3QPZ0</accession>
<protein>
    <recommendedName>
        <fullName evidence="2">Cell wall synthesis protein Wag31</fullName>
    </recommendedName>
    <alternativeName>
        <fullName evidence="7">Antigen 84</fullName>
    </alternativeName>
</protein>
<dbReference type="Gene3D" id="6.10.250.660">
    <property type="match status" value="1"/>
</dbReference>
<sequence length="297" mass="32741">MSTSSGYRRRPLSPHEIRNLRIRQIGFRKGYDPAEVEALLQRLAEEVAARDGRITALLTENERLQVEVYARRHGQLPANTAPELDEDLIAQRIQAQQYADDMLAAAQTSAAQLVSQSRQQANEILRAAHDAAERAVREYRANAGGSYTADREELTRLATLAQWAMRQLAGLRAQVDATDDAARLELTSILDRLGSILSSPAQQPPAAPQTDWLTPRPSQAERSQPSMGWTSQTEQPPAMGWTSQGEQSQPATSWPPQTEQPQQASWSSQTEQAQPTMSWPPDGRFPSNGASGATPPR</sequence>
<keyword evidence="10" id="KW-1185">Reference proteome</keyword>
<dbReference type="GO" id="GO:0051301">
    <property type="term" value="P:cell division"/>
    <property type="evidence" value="ECO:0007669"/>
    <property type="project" value="UniProtKB-KW"/>
</dbReference>
<keyword evidence="5" id="KW-0175">Coiled coil</keyword>
<dbReference type="RefSeq" id="WP_203918011.1">
    <property type="nucleotide sequence ID" value="NZ_BONZ01000023.1"/>
</dbReference>
<evidence type="ECO:0000313" key="10">
    <source>
        <dbReference type="Proteomes" id="UP000642748"/>
    </source>
</evidence>
<evidence type="ECO:0000256" key="2">
    <source>
        <dbReference type="ARBA" id="ARBA00018787"/>
    </source>
</evidence>
<gene>
    <name evidence="9" type="ORF">Raf01_25130</name>
</gene>
<feature type="compositionally biased region" description="Polar residues" evidence="8">
    <location>
        <begin position="216"/>
        <end position="277"/>
    </location>
</feature>
<dbReference type="AlphaFoldDB" id="A0A8J3QPZ0"/>
<dbReference type="Proteomes" id="UP000642748">
    <property type="component" value="Unassembled WGS sequence"/>
</dbReference>
<evidence type="ECO:0000256" key="4">
    <source>
        <dbReference type="ARBA" id="ARBA00022618"/>
    </source>
</evidence>
<name>A0A8J3QPZ0_9ACTN</name>
<proteinExistence type="predicted"/>